<evidence type="ECO:0000313" key="9">
    <source>
        <dbReference type="EMBL" id="QAX81383.1"/>
    </source>
</evidence>
<dbReference type="PRINTS" id="PR00125">
    <property type="entry name" value="ATPASEDELTA"/>
</dbReference>
<keyword evidence="4 8" id="KW-0406">Ion transport</keyword>
<keyword evidence="2 8" id="KW-0813">Transport</keyword>
<evidence type="ECO:0000256" key="3">
    <source>
        <dbReference type="ARBA" id="ARBA00022781"/>
    </source>
</evidence>
<keyword evidence="8" id="KW-1003">Cell membrane</keyword>
<comment type="similarity">
    <text evidence="8">Belongs to the ATPase delta chain family.</text>
</comment>
<dbReference type="InterPro" id="IPR000711">
    <property type="entry name" value="ATPase_OSCP/dsu"/>
</dbReference>
<dbReference type="HAMAP" id="MF_01416">
    <property type="entry name" value="ATP_synth_delta_bact"/>
    <property type="match status" value="1"/>
</dbReference>
<evidence type="ECO:0000256" key="6">
    <source>
        <dbReference type="ARBA" id="ARBA00023196"/>
    </source>
</evidence>
<dbReference type="NCBIfam" id="NF004402">
    <property type="entry name" value="PRK05758.2-2"/>
    <property type="match status" value="1"/>
</dbReference>
<evidence type="ECO:0000256" key="4">
    <source>
        <dbReference type="ARBA" id="ARBA00023065"/>
    </source>
</evidence>
<evidence type="ECO:0000256" key="1">
    <source>
        <dbReference type="ARBA" id="ARBA00004370"/>
    </source>
</evidence>
<dbReference type="Proteomes" id="UP000288953">
    <property type="component" value="Chromosome"/>
</dbReference>
<evidence type="ECO:0000256" key="5">
    <source>
        <dbReference type="ARBA" id="ARBA00023136"/>
    </source>
</evidence>
<dbReference type="SUPFAM" id="SSF47928">
    <property type="entry name" value="N-terminal domain of the delta subunit of the F1F0-ATP synthase"/>
    <property type="match status" value="1"/>
</dbReference>
<protein>
    <recommendedName>
        <fullName evidence="8">ATP synthase subunit delta</fullName>
    </recommendedName>
    <alternativeName>
        <fullName evidence="8">ATP synthase F(1) sector subunit delta</fullName>
    </alternativeName>
    <alternativeName>
        <fullName evidence="8">F-type ATPase subunit delta</fullName>
        <shortName evidence="8">F-ATPase subunit delta</shortName>
    </alternativeName>
</protein>
<evidence type="ECO:0000313" key="10">
    <source>
        <dbReference type="Proteomes" id="UP000288953"/>
    </source>
</evidence>
<sequence length="178" mass="19450">MVELKTLARPYSKAAFEYAYAHQQLTSWSTMLSLAAAVAQDNTMQCLFHDASLTSADKAAACIEVCGDKLNLKAQNFIYIVAENNRLQILSEISILFDQYKAEEEKSVNVAVTSVFALNQDQQGKLAKALTTRLNREVHLQLSEDASLIGGLIIRAGDVVIDGSIRGKISKLAEALKS</sequence>
<dbReference type="EMBL" id="CP026512">
    <property type="protein sequence ID" value="QAX81383.1"/>
    <property type="molecule type" value="Genomic_DNA"/>
</dbReference>
<keyword evidence="5 8" id="KW-0472">Membrane</keyword>
<dbReference type="NCBIfam" id="TIGR01145">
    <property type="entry name" value="ATP_synt_delta"/>
    <property type="match status" value="1"/>
</dbReference>
<proteinExistence type="inferred from homology"/>
<dbReference type="InterPro" id="IPR026015">
    <property type="entry name" value="ATP_synth_OSCP/delta_N_sf"/>
</dbReference>
<dbReference type="PANTHER" id="PTHR11910">
    <property type="entry name" value="ATP SYNTHASE DELTA CHAIN"/>
    <property type="match status" value="1"/>
</dbReference>
<dbReference type="Gene3D" id="1.10.520.20">
    <property type="entry name" value="N-terminal domain of the delta subunit of the F1F0-ATP synthase"/>
    <property type="match status" value="1"/>
</dbReference>
<comment type="function">
    <text evidence="8">F(1)F(0) ATP synthase produces ATP from ADP in the presence of a proton or sodium gradient. F-type ATPases consist of two structural domains, F(1) containing the extramembraneous catalytic core and F(0) containing the membrane proton channel, linked together by a central stalk and a peripheral stalk. During catalysis, ATP synthesis in the catalytic domain of F(1) is coupled via a rotary mechanism of the central stalk subunits to proton translocation.</text>
</comment>
<evidence type="ECO:0000256" key="7">
    <source>
        <dbReference type="ARBA" id="ARBA00023310"/>
    </source>
</evidence>
<keyword evidence="7 8" id="KW-0066">ATP synthesis</keyword>
<evidence type="ECO:0000256" key="8">
    <source>
        <dbReference type="HAMAP-Rule" id="MF_01416"/>
    </source>
</evidence>
<reference evidence="9 10" key="1">
    <citation type="journal article" date="2018" name="Genome Biol. Evol.">
        <title>Partnering With a Pest: Genomes of Hemlock Woolly Adelgid Symbionts Reveal Atypical Nutritional Provisioning Patterns in Dual-Obligate Bacteria.</title>
        <authorList>
            <person name="Weglarz K.M."/>
            <person name="Havill N.P."/>
            <person name="Burke G.R."/>
            <person name="von Dohlen C.D."/>
        </authorList>
    </citation>
    <scope>NUCLEOTIDE SEQUENCE [LARGE SCALE GENOMIC DNA]</scope>
    <source>
        <strain evidence="9 10">HWA_ENA</strain>
    </source>
</reference>
<dbReference type="Pfam" id="PF00213">
    <property type="entry name" value="OSCP"/>
    <property type="match status" value="1"/>
</dbReference>
<gene>
    <name evidence="8 9" type="primary">atpH</name>
    <name evidence="9" type="ORF">C3B55_00008</name>
</gene>
<keyword evidence="6 8" id="KW-0139">CF(1)</keyword>
<dbReference type="RefSeq" id="WP_129210346.1">
    <property type="nucleotide sequence ID" value="NZ_CP026512.1"/>
</dbReference>
<accession>A0ABX5R765</accession>
<name>A0ABX5R765_9PSED</name>
<organism evidence="9 10">
    <name type="scientific">Candidatus Pseudomonas adelgestsugas</name>
    <dbReference type="NCBI Taxonomy" id="1302376"/>
    <lineage>
        <taxon>Bacteria</taxon>
        <taxon>Pseudomonadati</taxon>
        <taxon>Pseudomonadota</taxon>
        <taxon>Gammaproteobacteria</taxon>
        <taxon>Pseudomonadales</taxon>
        <taxon>Pseudomonadaceae</taxon>
        <taxon>Pseudomonas</taxon>
    </lineage>
</organism>
<keyword evidence="10" id="KW-1185">Reference proteome</keyword>
<keyword evidence="3 8" id="KW-0375">Hydrogen ion transport</keyword>
<evidence type="ECO:0000256" key="2">
    <source>
        <dbReference type="ARBA" id="ARBA00022448"/>
    </source>
</evidence>
<comment type="function">
    <text evidence="8">This protein is part of the stalk that links CF(0) to CF(1). It either transmits conformational changes from CF(0) to CF(1) or is implicated in proton conduction.</text>
</comment>
<comment type="subcellular location">
    <subcellularLocation>
        <location evidence="8">Cell membrane</location>
        <topology evidence="8">Peripheral membrane protein</topology>
    </subcellularLocation>
    <subcellularLocation>
        <location evidence="1">Membrane</location>
    </subcellularLocation>
</comment>